<accession>A0ABT3G8B9</accession>
<evidence type="ECO:0000313" key="3">
    <source>
        <dbReference type="Proteomes" id="UP001165653"/>
    </source>
</evidence>
<sequence length="386" mass="42248">MKRRLLLPALLVLGSGSSIAVDFIRQIQLIENQTVVYDVPVTGKTGEVLSKPLEGDGAVFQLYAYEDDHYSPWSLLDLNAGNIAHANVSLDSHLLDLDVLGIHLDINLGGGGDAPPLPKLLDEKTVGAHLPEAMVILRSEDNYQPVRTRADRPYSFSLAIRKLADPSDPRGGVSSADMDRSFKVYHPELHTPFPNGSGQGTYGEGYRFTLNGDFTDTNVYQQLPFERPTKAIGEETFTVRVPLGSTGQKAAIASAKIQVWPICEGVVENLEEGKRYMDLPSDARVTLKDLYPDSVTYAQIYHGAPQLGRIGTVIGSSVVSFNTYAPQNAVVPLTLLPTDLGEDGIYTIEVLTVTPFNDRTPERVAYVSFEIDRTIQVRSTISDAEK</sequence>
<evidence type="ECO:0000313" key="2">
    <source>
        <dbReference type="EMBL" id="MCW1916099.1"/>
    </source>
</evidence>
<keyword evidence="1" id="KW-0732">Signal</keyword>
<dbReference type="RefSeq" id="WP_264515666.1">
    <property type="nucleotide sequence ID" value="NZ_JAPDDR010000012.1"/>
</dbReference>
<keyword evidence="3" id="KW-1185">Reference proteome</keyword>
<dbReference type="Proteomes" id="UP001165653">
    <property type="component" value="Unassembled WGS sequence"/>
</dbReference>
<organism evidence="2 3">
    <name type="scientific">Luteolibacter rhizosphaerae</name>
    <dbReference type="NCBI Taxonomy" id="2989719"/>
    <lineage>
        <taxon>Bacteria</taxon>
        <taxon>Pseudomonadati</taxon>
        <taxon>Verrucomicrobiota</taxon>
        <taxon>Verrucomicrobiia</taxon>
        <taxon>Verrucomicrobiales</taxon>
        <taxon>Verrucomicrobiaceae</taxon>
        <taxon>Luteolibacter</taxon>
    </lineage>
</organism>
<dbReference type="EMBL" id="JAPDDR010000012">
    <property type="protein sequence ID" value="MCW1916099.1"/>
    <property type="molecule type" value="Genomic_DNA"/>
</dbReference>
<protein>
    <submittedName>
        <fullName evidence="2">Uncharacterized protein</fullName>
    </submittedName>
</protein>
<proteinExistence type="predicted"/>
<name>A0ABT3G8B9_9BACT</name>
<feature type="signal peptide" evidence="1">
    <location>
        <begin position="1"/>
        <end position="20"/>
    </location>
</feature>
<gene>
    <name evidence="2" type="ORF">OJ996_21095</name>
</gene>
<feature type="chain" id="PRO_5045760243" evidence="1">
    <location>
        <begin position="21"/>
        <end position="386"/>
    </location>
</feature>
<evidence type="ECO:0000256" key="1">
    <source>
        <dbReference type="SAM" id="SignalP"/>
    </source>
</evidence>
<comment type="caution">
    <text evidence="2">The sequence shown here is derived from an EMBL/GenBank/DDBJ whole genome shotgun (WGS) entry which is preliminary data.</text>
</comment>
<reference evidence="2" key="1">
    <citation type="submission" date="2022-10" db="EMBL/GenBank/DDBJ databases">
        <title>Luteolibacter sp. GHJ8, whole genome shotgun sequencing project.</title>
        <authorList>
            <person name="Zhao G."/>
            <person name="Shen L."/>
        </authorList>
    </citation>
    <scope>NUCLEOTIDE SEQUENCE</scope>
    <source>
        <strain evidence="2">GHJ8</strain>
    </source>
</reference>